<dbReference type="EC" id="2.3.-.-" evidence="3"/>
<dbReference type="Pfam" id="PF00583">
    <property type="entry name" value="Acetyltransf_1"/>
    <property type="match status" value="1"/>
</dbReference>
<dbReference type="RefSeq" id="WP_377573845.1">
    <property type="nucleotide sequence ID" value="NZ_JBHTKA010000001.1"/>
</dbReference>
<dbReference type="Proteomes" id="UP001597112">
    <property type="component" value="Unassembled WGS sequence"/>
</dbReference>
<reference evidence="4" key="1">
    <citation type="journal article" date="2019" name="Int. J. Syst. Evol. Microbiol.">
        <title>The Global Catalogue of Microorganisms (GCM) 10K type strain sequencing project: providing services to taxonomists for standard genome sequencing and annotation.</title>
        <authorList>
            <consortium name="The Broad Institute Genomics Platform"/>
            <consortium name="The Broad Institute Genome Sequencing Center for Infectious Disease"/>
            <person name="Wu L."/>
            <person name="Ma J."/>
        </authorList>
    </citation>
    <scope>NUCLEOTIDE SEQUENCE [LARGE SCALE GENOMIC DNA]</scope>
    <source>
        <strain evidence="4">CCUG 58938</strain>
    </source>
</reference>
<dbReference type="SUPFAM" id="SSF55729">
    <property type="entry name" value="Acyl-CoA N-acyltransferases (Nat)"/>
    <property type="match status" value="1"/>
</dbReference>
<evidence type="ECO:0000313" key="4">
    <source>
        <dbReference type="Proteomes" id="UP001597112"/>
    </source>
</evidence>
<dbReference type="InterPro" id="IPR000182">
    <property type="entry name" value="GNAT_dom"/>
</dbReference>
<protein>
    <submittedName>
        <fullName evidence="3">GNAT family N-acetyltransferase</fullName>
        <ecNumber evidence="3">2.3.-.-</ecNumber>
    </submittedName>
</protein>
<evidence type="ECO:0000313" key="3">
    <source>
        <dbReference type="EMBL" id="MFD0997969.1"/>
    </source>
</evidence>
<keyword evidence="4" id="KW-1185">Reference proteome</keyword>
<dbReference type="CDD" id="cd04301">
    <property type="entry name" value="NAT_SF"/>
    <property type="match status" value="1"/>
</dbReference>
<feature type="domain" description="N-acetyltransferase" evidence="2">
    <location>
        <begin position="3"/>
        <end position="163"/>
    </location>
</feature>
<dbReference type="Gene3D" id="3.40.630.30">
    <property type="match status" value="1"/>
</dbReference>
<dbReference type="PANTHER" id="PTHR13947:SF37">
    <property type="entry name" value="LD18367P"/>
    <property type="match status" value="1"/>
</dbReference>
<dbReference type="InterPro" id="IPR016181">
    <property type="entry name" value="Acyl_CoA_acyltransferase"/>
</dbReference>
<keyword evidence="3" id="KW-0012">Acyltransferase</keyword>
<dbReference type="PANTHER" id="PTHR13947">
    <property type="entry name" value="GNAT FAMILY N-ACETYLTRANSFERASE"/>
    <property type="match status" value="1"/>
</dbReference>
<gene>
    <name evidence="3" type="ORF">ACFQ21_01585</name>
</gene>
<dbReference type="PROSITE" id="PS51186">
    <property type="entry name" value="GNAT"/>
    <property type="match status" value="1"/>
</dbReference>
<proteinExistence type="predicted"/>
<accession>A0ABW3JVW3</accession>
<evidence type="ECO:0000259" key="2">
    <source>
        <dbReference type="PROSITE" id="PS51186"/>
    </source>
</evidence>
<dbReference type="GO" id="GO:0016746">
    <property type="term" value="F:acyltransferase activity"/>
    <property type="evidence" value="ECO:0007669"/>
    <property type="project" value="UniProtKB-KW"/>
</dbReference>
<organism evidence="3 4">
    <name type="scientific">Ohtaekwangia kribbensis</name>
    <dbReference type="NCBI Taxonomy" id="688913"/>
    <lineage>
        <taxon>Bacteria</taxon>
        <taxon>Pseudomonadati</taxon>
        <taxon>Bacteroidota</taxon>
        <taxon>Cytophagia</taxon>
        <taxon>Cytophagales</taxon>
        <taxon>Fulvivirgaceae</taxon>
        <taxon>Ohtaekwangia</taxon>
    </lineage>
</organism>
<sequence>MQIQIVPYQKQYAEAIANLIISIQQQEFNIKITLADQPDLQDIDNFYRKGSGNFWCALSPEGELIGTIALIDIGNNMGAIRKMFVKHEWRGKEKNVARLLLHTLETWAQQHAVSKLYLGTVEKLKAAQRFYEREGFTLVDVEALPTQFPRMAVDTIFYQKTLYSV</sequence>
<dbReference type="InterPro" id="IPR050769">
    <property type="entry name" value="NAT_camello-type"/>
</dbReference>
<evidence type="ECO:0000256" key="1">
    <source>
        <dbReference type="ARBA" id="ARBA00022679"/>
    </source>
</evidence>
<dbReference type="EMBL" id="JBHTKA010000001">
    <property type="protein sequence ID" value="MFD0997969.1"/>
    <property type="molecule type" value="Genomic_DNA"/>
</dbReference>
<name>A0ABW3JVW3_9BACT</name>
<comment type="caution">
    <text evidence="3">The sequence shown here is derived from an EMBL/GenBank/DDBJ whole genome shotgun (WGS) entry which is preliminary data.</text>
</comment>
<keyword evidence="1 3" id="KW-0808">Transferase</keyword>